<dbReference type="OrthoDB" id="2680098at2"/>
<accession>A0A163GQE7</accession>
<dbReference type="EMBL" id="LWMH01000001">
    <property type="protein sequence ID" value="KZS45091.1"/>
    <property type="molecule type" value="Genomic_DNA"/>
</dbReference>
<organism evidence="1 2">
    <name type="scientific">Paenibacillus glucanolyticus</name>
    <dbReference type="NCBI Taxonomy" id="59843"/>
    <lineage>
        <taxon>Bacteria</taxon>
        <taxon>Bacillati</taxon>
        <taxon>Bacillota</taxon>
        <taxon>Bacilli</taxon>
        <taxon>Bacillales</taxon>
        <taxon>Paenibacillaceae</taxon>
        <taxon>Paenibacillus</taxon>
    </lineage>
</organism>
<name>A0A163GQE7_9BACL</name>
<keyword evidence="2" id="KW-1185">Reference proteome</keyword>
<gene>
    <name evidence="1" type="ORF">AWU65_03675</name>
</gene>
<dbReference type="Proteomes" id="UP000076796">
    <property type="component" value="Unassembled WGS sequence"/>
</dbReference>
<evidence type="ECO:0000313" key="2">
    <source>
        <dbReference type="Proteomes" id="UP000076796"/>
    </source>
</evidence>
<dbReference type="AlphaFoldDB" id="A0A163GQE7"/>
<proteinExistence type="predicted"/>
<reference evidence="1" key="1">
    <citation type="journal article" date="2016" name="Genome Announc.">
        <title>Draft genomes of two strains of Paenibacillus glucanolyticus with capability to degrade lignocellulose.</title>
        <authorList>
            <person name="Mathews S.L."/>
            <person name="Pawlak J."/>
            <person name="Grunden A.M."/>
        </authorList>
    </citation>
    <scope>NUCLEOTIDE SEQUENCE [LARGE SCALE GENOMIC DNA]</scope>
    <source>
        <strain evidence="1">SLM1</strain>
    </source>
</reference>
<protein>
    <submittedName>
        <fullName evidence="1">Uncharacterized protein</fullName>
    </submittedName>
</protein>
<comment type="caution">
    <text evidence="1">The sequence shown here is derived from an EMBL/GenBank/DDBJ whole genome shotgun (WGS) entry which is preliminary data.</text>
</comment>
<sequence length="127" mass="14793">METHLCDLCSALMREGDYGEARRICTNDACEKRDPFWPNKRLQQKLKPLNDEIDRVSVFSEGQIEMNTARWVGDGSFTVMFNDGRNVECYVDGSNVFPDQPEINQEIRDKFQKLIVLRKKLFAKVDE</sequence>
<dbReference type="RefSeq" id="WP_063477596.1">
    <property type="nucleotide sequence ID" value="NZ_JBCMWP010000019.1"/>
</dbReference>
<evidence type="ECO:0000313" key="1">
    <source>
        <dbReference type="EMBL" id="KZS45091.1"/>
    </source>
</evidence>